<keyword evidence="6 7" id="KW-0472">Membrane</keyword>
<protein>
    <recommendedName>
        <fullName evidence="7">Protein TIC 20</fullName>
    </recommendedName>
</protein>
<evidence type="ECO:0000256" key="5">
    <source>
        <dbReference type="ARBA" id="ARBA00022989"/>
    </source>
</evidence>
<comment type="function">
    <text evidence="7">Involved in protein precursor import into chloroplasts.</text>
</comment>
<accession>A0AAV6KAU1</accession>
<keyword evidence="4" id="KW-1001">Plastid inner membrane</keyword>
<dbReference type="GO" id="GO:0009706">
    <property type="term" value="C:chloroplast inner membrane"/>
    <property type="evidence" value="ECO:0007669"/>
    <property type="project" value="UniProtKB-SubCell"/>
</dbReference>
<evidence type="ECO:0000256" key="8">
    <source>
        <dbReference type="SAM" id="MobiDB-lite"/>
    </source>
</evidence>
<evidence type="ECO:0000313" key="10">
    <source>
        <dbReference type="Proteomes" id="UP000823749"/>
    </source>
</evidence>
<evidence type="ECO:0000256" key="2">
    <source>
        <dbReference type="ARBA" id="ARBA00009596"/>
    </source>
</evidence>
<keyword evidence="7" id="KW-0150">Chloroplast</keyword>
<comment type="caution">
    <text evidence="9">The sequence shown here is derived from an EMBL/GenBank/DDBJ whole genome shotgun (WGS) entry which is preliminary data.</text>
</comment>
<comment type="similarity">
    <text evidence="2 7">Belongs to the Tic20 family.</text>
</comment>
<comment type="subcellular location">
    <subcellularLocation>
        <location evidence="1">Plastid</location>
        <location evidence="1">Chloroplast inner membrane</location>
        <topology evidence="1">Multi-pass membrane protein</topology>
    </subcellularLocation>
    <subcellularLocation>
        <location evidence="7">Plastid</location>
        <location evidence="7">Chloroplast membrane</location>
        <topology evidence="7">Multi-pass membrane protein</topology>
    </subcellularLocation>
</comment>
<feature type="region of interest" description="Disordered" evidence="8">
    <location>
        <begin position="21"/>
        <end position="72"/>
    </location>
</feature>
<keyword evidence="7" id="KW-0934">Plastid</keyword>
<proteinExistence type="inferred from homology"/>
<dbReference type="EMBL" id="JACTNZ010000005">
    <property type="protein sequence ID" value="KAG5549610.1"/>
    <property type="molecule type" value="Genomic_DNA"/>
</dbReference>
<evidence type="ECO:0000256" key="3">
    <source>
        <dbReference type="ARBA" id="ARBA00022692"/>
    </source>
</evidence>
<feature type="transmembrane region" description="Helical" evidence="7">
    <location>
        <begin position="143"/>
        <end position="162"/>
    </location>
</feature>
<dbReference type="PANTHER" id="PTHR33510:SF5">
    <property type="entry name" value="PROTEIN TIC 20-II, CHLOROPLASTIC"/>
    <property type="match status" value="1"/>
</dbReference>
<dbReference type="Pfam" id="PF16166">
    <property type="entry name" value="TIC20"/>
    <property type="match status" value="1"/>
</dbReference>
<feature type="transmembrane region" description="Helical" evidence="7">
    <location>
        <begin position="103"/>
        <end position="123"/>
    </location>
</feature>
<evidence type="ECO:0000313" key="9">
    <source>
        <dbReference type="EMBL" id="KAG5549610.1"/>
    </source>
</evidence>
<reference evidence="9" key="1">
    <citation type="submission" date="2020-08" db="EMBL/GenBank/DDBJ databases">
        <title>Plant Genome Project.</title>
        <authorList>
            <person name="Zhang R.-G."/>
        </authorList>
    </citation>
    <scope>NUCLEOTIDE SEQUENCE</scope>
    <source>
        <strain evidence="9">WSP0</strain>
        <tissue evidence="9">Leaf</tissue>
    </source>
</reference>
<evidence type="ECO:0000256" key="1">
    <source>
        <dbReference type="ARBA" id="ARBA00004478"/>
    </source>
</evidence>
<sequence length="284" mass="32069">MASSPLLRLSLLPLYPTNLSPHPLRSPFAPTPLPRSQKRVGSARSGAGPTYSRGKRGSILPGTRSNLTHTTAATWPPRRTAKTTTCMSSSYNNNRTTPATDRLVSAVAYVLPLIQGLSYGRFLFAKYPTLATSLEPILPLLNLYHSIPYASLVSFFALYLVVARNPRLSRYVSVVCCILGRTPYLPFVAEAADRQDHISYCPMGLQLVLEKSVLGCYHEVQHYRKVFAGVEHCDYDAWQMFQGNTSRLLELGKRNYYMYLEYLQRDLLHCDLIFYVIKFETENC</sequence>
<comment type="caution">
    <text evidence="7">Lacks conserved residue(s) required for the propagation of feature annotation.</text>
</comment>
<dbReference type="PANTHER" id="PTHR33510">
    <property type="entry name" value="PROTEIN TIC 20-II, CHLOROPLASTIC"/>
    <property type="match status" value="1"/>
</dbReference>
<gene>
    <name evidence="9" type="ORF">RHGRI_014802</name>
</gene>
<keyword evidence="10" id="KW-1185">Reference proteome</keyword>
<keyword evidence="5 7" id="KW-1133">Transmembrane helix</keyword>
<dbReference type="AlphaFoldDB" id="A0AAV6KAU1"/>
<evidence type="ECO:0000256" key="4">
    <source>
        <dbReference type="ARBA" id="ARBA00022780"/>
    </source>
</evidence>
<evidence type="ECO:0000256" key="7">
    <source>
        <dbReference type="RuleBase" id="RU367003"/>
    </source>
</evidence>
<keyword evidence="3 7" id="KW-0812">Transmembrane</keyword>
<organism evidence="9 10">
    <name type="scientific">Rhododendron griersonianum</name>
    <dbReference type="NCBI Taxonomy" id="479676"/>
    <lineage>
        <taxon>Eukaryota</taxon>
        <taxon>Viridiplantae</taxon>
        <taxon>Streptophyta</taxon>
        <taxon>Embryophyta</taxon>
        <taxon>Tracheophyta</taxon>
        <taxon>Spermatophyta</taxon>
        <taxon>Magnoliopsida</taxon>
        <taxon>eudicotyledons</taxon>
        <taxon>Gunneridae</taxon>
        <taxon>Pentapetalae</taxon>
        <taxon>asterids</taxon>
        <taxon>Ericales</taxon>
        <taxon>Ericaceae</taxon>
        <taxon>Ericoideae</taxon>
        <taxon>Rhodoreae</taxon>
        <taxon>Rhododendron</taxon>
    </lineage>
</organism>
<dbReference type="Proteomes" id="UP000823749">
    <property type="component" value="Chromosome 5"/>
</dbReference>
<evidence type="ECO:0000256" key="6">
    <source>
        <dbReference type="ARBA" id="ARBA00023136"/>
    </source>
</evidence>
<dbReference type="InterPro" id="IPR005691">
    <property type="entry name" value="Tic20"/>
</dbReference>
<name>A0AAV6KAU1_9ERIC</name>